<dbReference type="RefSeq" id="WP_024922486.1">
    <property type="nucleotide sequence ID" value="NZ_MDEO01000036.1"/>
</dbReference>
<organism evidence="1 2">
    <name type="scientific">Mesorhizobium hungaricum</name>
    <dbReference type="NCBI Taxonomy" id="1566387"/>
    <lineage>
        <taxon>Bacteria</taxon>
        <taxon>Pseudomonadati</taxon>
        <taxon>Pseudomonadota</taxon>
        <taxon>Alphaproteobacteria</taxon>
        <taxon>Hyphomicrobiales</taxon>
        <taxon>Phyllobacteriaceae</taxon>
        <taxon>Mesorhizobium</taxon>
    </lineage>
</organism>
<comment type="caution">
    <text evidence="1">The sequence shown here is derived from an EMBL/GenBank/DDBJ whole genome shotgun (WGS) entry which is preliminary data.</text>
</comment>
<sequence length="159" mass="17860">MSDLRELRDILAECMVCERLGQSAMPWAQRAEFHDEACEQDRMRADRMMRLLAEHGIALARASDPEPKLPPPTGDVIYRYWLVGKAAARLIRRHEKRWQIVLLADGAETIEQEFTLDEVMLKVGLVLTDAPEALAVKGLGKQLAAVAEIFRMGAEGMTT</sequence>
<dbReference type="AlphaFoldDB" id="A0A1C2DD20"/>
<dbReference type="STRING" id="1566387.QV13_23950"/>
<dbReference type="EMBL" id="MDEO01000036">
    <property type="protein sequence ID" value="OCX12654.1"/>
    <property type="molecule type" value="Genomic_DNA"/>
</dbReference>
<evidence type="ECO:0000313" key="1">
    <source>
        <dbReference type="EMBL" id="OCX12654.1"/>
    </source>
</evidence>
<evidence type="ECO:0000313" key="2">
    <source>
        <dbReference type="Proteomes" id="UP000094412"/>
    </source>
</evidence>
<accession>A0A1C2DD20</accession>
<reference evidence="1 2" key="1">
    <citation type="submission" date="2016-08" db="EMBL/GenBank/DDBJ databases">
        <title>Whole genome sequence of Mesorhizobium sp. strain UASWS1009 isolated from industrial sewage.</title>
        <authorList>
            <person name="Crovadore J."/>
            <person name="Calmin G."/>
            <person name="Chablais R."/>
            <person name="Cochard B."/>
            <person name="Lefort F."/>
        </authorList>
    </citation>
    <scope>NUCLEOTIDE SEQUENCE [LARGE SCALE GENOMIC DNA]</scope>
    <source>
        <strain evidence="1 2">UASWS1009</strain>
    </source>
</reference>
<protein>
    <submittedName>
        <fullName evidence="1">Uncharacterized protein</fullName>
    </submittedName>
</protein>
<proteinExistence type="predicted"/>
<gene>
    <name evidence="1" type="ORF">QV13_23950</name>
</gene>
<dbReference type="OrthoDB" id="9981058at2"/>
<dbReference type="Proteomes" id="UP000094412">
    <property type="component" value="Unassembled WGS sequence"/>
</dbReference>
<name>A0A1C2DD20_9HYPH</name>
<keyword evidence="2" id="KW-1185">Reference proteome</keyword>